<reference evidence="4 7" key="2">
    <citation type="journal article" date="2019" name="Science, e1252229">
        <title>Invertible promoters mediate bacterial phase variation, antibiotic resistance, and host adaptation in the gut.</title>
        <authorList>
            <person name="Jiang X."/>
            <person name="Hall A.B."/>
            <person name="Arthur T.D."/>
            <person name="Plichta D.R."/>
            <person name="Covington C.T."/>
            <person name="Poyet M."/>
            <person name="Crothers J."/>
            <person name="Moses P.L."/>
            <person name="Tolonen A.C."/>
            <person name="Vlamakis H."/>
            <person name="Alm E.J."/>
            <person name="Xavier R.J."/>
        </authorList>
    </citation>
    <scope>NUCLEOTIDE SEQUENCE [LARGE SCALE GENOMIC DNA]</scope>
    <source>
        <strain evidence="4">Bf_0095</strain>
        <strain evidence="7">bf_0095</strain>
    </source>
</reference>
<dbReference type="PANTHER" id="PTHR34610:SF3">
    <property type="entry name" value="SSL7007 PROTEIN"/>
    <property type="match status" value="1"/>
</dbReference>
<evidence type="ECO:0000313" key="4">
    <source>
        <dbReference type="EMBL" id="RYT78467.1"/>
    </source>
</evidence>
<dbReference type="InterPro" id="IPR029060">
    <property type="entry name" value="PIN-like_dom_sf"/>
</dbReference>
<evidence type="ECO:0000313" key="5">
    <source>
        <dbReference type="Proteomes" id="UP000285013"/>
    </source>
</evidence>
<evidence type="ECO:0000259" key="1">
    <source>
        <dbReference type="SMART" id="SM00670"/>
    </source>
</evidence>
<dbReference type="NCBIfam" id="TIGR00305">
    <property type="entry name" value="putative toxin-antitoxin system toxin component, PIN family"/>
    <property type="match status" value="1"/>
</dbReference>
<dbReference type="OrthoDB" id="597986at2"/>
<gene>
    <name evidence="3" type="ORF">DWZ32_07620</name>
    <name evidence="2" type="ORF">DWZ95_03240</name>
    <name evidence="4" type="ORF">EAJ06_18405</name>
</gene>
<dbReference type="Proteomes" id="UP000291191">
    <property type="component" value="Unassembled WGS sequence"/>
</dbReference>
<dbReference type="EMBL" id="RCXO01000027">
    <property type="protein sequence ID" value="RYT78467.1"/>
    <property type="molecule type" value="Genomic_DNA"/>
</dbReference>
<dbReference type="InterPro" id="IPR002850">
    <property type="entry name" value="PIN_toxin-like"/>
</dbReference>
<comment type="caution">
    <text evidence="2">The sequence shown here is derived from an EMBL/GenBank/DDBJ whole genome shotgun (WGS) entry which is preliminary data.</text>
</comment>
<keyword evidence="7" id="KW-1185">Reference proteome</keyword>
<dbReference type="SMART" id="SM00670">
    <property type="entry name" value="PINc"/>
    <property type="match status" value="1"/>
</dbReference>
<evidence type="ECO:0000313" key="3">
    <source>
        <dbReference type="EMBL" id="RHN07928.1"/>
    </source>
</evidence>
<accession>A0A415NEG4</accession>
<reference evidence="5 6" key="1">
    <citation type="submission" date="2018-08" db="EMBL/GenBank/DDBJ databases">
        <title>A genome reference for cultivated species of the human gut microbiota.</title>
        <authorList>
            <person name="Zou Y."/>
            <person name="Xue W."/>
            <person name="Luo G."/>
        </authorList>
    </citation>
    <scope>NUCLEOTIDE SEQUENCE [LARGE SCALE GENOMIC DNA]</scope>
    <source>
        <strain evidence="3 6">AF31-23</strain>
        <strain evidence="2 5">AF36-16BH</strain>
    </source>
</reference>
<protein>
    <submittedName>
        <fullName evidence="2 3">Toxin-antitoxin system toxin component, PIN family</fullName>
    </submittedName>
</protein>
<dbReference type="PANTHER" id="PTHR34610">
    <property type="entry name" value="SSL7007 PROTEIN"/>
    <property type="match status" value="1"/>
</dbReference>
<dbReference type="Proteomes" id="UP000285013">
    <property type="component" value="Unassembled WGS sequence"/>
</dbReference>
<dbReference type="Pfam" id="PF13470">
    <property type="entry name" value="PIN_3"/>
    <property type="match status" value="1"/>
</dbReference>
<dbReference type="EMBL" id="QRPE01000002">
    <property type="protein sequence ID" value="RHL95847.1"/>
    <property type="molecule type" value="Genomic_DNA"/>
</dbReference>
<sequence length="161" mass="18428">MKSDCEMRIIIDTNLWISFLIGKKLSCLLELISNGNVELVVSKELLDEIESVASRPKFVKYFSKEHLDMLWDFWAQETLYYEIGNISSRCRDPKDDYLLELALVSRADYLITGDRDLLIVKEVGSCQIITVMEFDALTSSLGCSALLHEDLEDYYAIVIGE</sequence>
<evidence type="ECO:0000313" key="2">
    <source>
        <dbReference type="EMBL" id="RHL95847.1"/>
    </source>
</evidence>
<proteinExistence type="predicted"/>
<dbReference type="EMBL" id="QRQM01000007">
    <property type="protein sequence ID" value="RHN07928.1"/>
    <property type="molecule type" value="Genomic_DNA"/>
</dbReference>
<organism evidence="2 5">
    <name type="scientific">Bacteroides intestinalis</name>
    <dbReference type="NCBI Taxonomy" id="329854"/>
    <lineage>
        <taxon>Bacteria</taxon>
        <taxon>Pseudomonadati</taxon>
        <taxon>Bacteroidota</taxon>
        <taxon>Bacteroidia</taxon>
        <taxon>Bacteroidales</taxon>
        <taxon>Bacteroidaceae</taxon>
        <taxon>Bacteroides</taxon>
    </lineage>
</organism>
<dbReference type="SUPFAM" id="SSF88723">
    <property type="entry name" value="PIN domain-like"/>
    <property type="match status" value="1"/>
</dbReference>
<feature type="domain" description="PIN" evidence="1">
    <location>
        <begin position="7"/>
        <end position="119"/>
    </location>
</feature>
<name>A0A415NEG4_9BACE</name>
<dbReference type="AlphaFoldDB" id="A0A415NEG4"/>
<dbReference type="Proteomes" id="UP000286003">
    <property type="component" value="Unassembled WGS sequence"/>
</dbReference>
<dbReference type="InterPro" id="IPR002716">
    <property type="entry name" value="PIN_dom"/>
</dbReference>
<evidence type="ECO:0000313" key="7">
    <source>
        <dbReference type="Proteomes" id="UP000291191"/>
    </source>
</evidence>
<evidence type="ECO:0000313" key="6">
    <source>
        <dbReference type="Proteomes" id="UP000286003"/>
    </source>
</evidence>
<dbReference type="Gene3D" id="3.40.50.1010">
    <property type="entry name" value="5'-nuclease"/>
    <property type="match status" value="1"/>
</dbReference>